<accession>A0A5B9DEG2</accession>
<reference evidence="1 2" key="2">
    <citation type="journal article" date="2024" name="Int. J. Syst. Evol. Microbiol.">
        <title>Promethearchaeum syntrophicum gen. nov., sp. nov., an anaerobic, obligately syntrophic archaeon, the first isolate of the lineage 'Asgard' archaea, and proposal of the new archaeal phylum Promethearchaeota phyl. nov. and kingdom Promethearchaeati regn. nov.</title>
        <authorList>
            <person name="Imachi H."/>
            <person name="Nobu M.K."/>
            <person name="Kato S."/>
            <person name="Takaki Y."/>
            <person name="Miyazaki M."/>
            <person name="Miyata M."/>
            <person name="Ogawara M."/>
            <person name="Saito Y."/>
            <person name="Sakai S."/>
            <person name="Tahara Y.O."/>
            <person name="Takano Y."/>
            <person name="Tasumi E."/>
            <person name="Uematsu K."/>
            <person name="Yoshimura T."/>
            <person name="Itoh T."/>
            <person name="Ohkuma M."/>
            <person name="Takai K."/>
        </authorList>
    </citation>
    <scope>NUCLEOTIDE SEQUENCE [LARGE SCALE GENOMIC DNA]</scope>
    <source>
        <strain evidence="1 2">MK-D1</strain>
    </source>
</reference>
<dbReference type="EMBL" id="CP042905">
    <property type="protein sequence ID" value="QEE17482.2"/>
    <property type="molecule type" value="Genomic_DNA"/>
</dbReference>
<sequence length="288" mass="33353">MNLVINEEEKSKKIKERIKKYHNGIWFLMIFLIPLGFFLYLSRYVGYGSFQLSVNVNYSNDTQYANISWNYLLQIIFLGPILGVIFYILMKKLLSKVDINERKNQIMIFAIEIGVVVLIILNCMGHFSHLGFEIVNAIDSTHGIALNSEYKEMFIYAWFMDEWFGHTLIHITYFGYLIIALVAEQLLDEEKPIMIDELVLIIFFSLGYSVIDGYAAIQGESGFILLLLHLIATIVTITFIAFKKVNPLKYPLLLTLLISTIFVVLYNLYWIIKFGINPLYPFYSGNLS</sequence>
<organism evidence="1 2">
    <name type="scientific">Promethearchaeum syntrophicum</name>
    <dbReference type="NCBI Taxonomy" id="2594042"/>
    <lineage>
        <taxon>Archaea</taxon>
        <taxon>Promethearchaeati</taxon>
        <taxon>Promethearchaeota</taxon>
        <taxon>Promethearchaeia</taxon>
        <taxon>Promethearchaeales</taxon>
        <taxon>Promethearchaeaceae</taxon>
        <taxon>Promethearchaeum</taxon>
    </lineage>
</organism>
<dbReference type="Proteomes" id="UP000321408">
    <property type="component" value="Chromosome"/>
</dbReference>
<evidence type="ECO:0000313" key="1">
    <source>
        <dbReference type="EMBL" id="QEE17482.2"/>
    </source>
</evidence>
<dbReference type="AlphaFoldDB" id="A0A5B9DEG2"/>
<dbReference type="KEGG" id="psyt:DSAG12_03319"/>
<name>A0A5B9DEG2_9ARCH</name>
<evidence type="ECO:0000313" key="2">
    <source>
        <dbReference type="Proteomes" id="UP000321408"/>
    </source>
</evidence>
<proteinExistence type="predicted"/>
<keyword evidence="2" id="KW-1185">Reference proteome</keyword>
<protein>
    <submittedName>
        <fullName evidence="1">Uncharacterized protein</fullName>
    </submittedName>
</protein>
<reference evidence="1 2" key="1">
    <citation type="journal article" date="2020" name="Nature">
        <title>Isolation of an archaeon at the prokaryote-eukaryote interface.</title>
        <authorList>
            <person name="Imachi H."/>
            <person name="Nobu M.K."/>
            <person name="Nakahara N."/>
            <person name="Morono Y."/>
            <person name="Ogawara M."/>
            <person name="Takaki Y."/>
            <person name="Takano Y."/>
            <person name="Uematsu K."/>
            <person name="Ikuta T."/>
            <person name="Ito M."/>
            <person name="Matsui Y."/>
            <person name="Miyazaki M."/>
            <person name="Murata K."/>
            <person name="Saito Y."/>
            <person name="Sakai S."/>
            <person name="Song C."/>
            <person name="Tasumi E."/>
            <person name="Yamanaka Y."/>
            <person name="Yamaguchi T."/>
            <person name="Kamagata Y."/>
            <person name="Tamaki H."/>
            <person name="Takai K."/>
        </authorList>
    </citation>
    <scope>NUCLEOTIDE SEQUENCE [LARGE SCALE GENOMIC DNA]</scope>
    <source>
        <strain evidence="1 2">MK-D1</strain>
    </source>
</reference>
<gene>
    <name evidence="1" type="ORF">DSAG12_03319</name>
</gene>